<dbReference type="PROSITE" id="PS50927">
    <property type="entry name" value="BULB_LECTIN"/>
    <property type="match status" value="1"/>
</dbReference>
<keyword evidence="2" id="KW-0430">Lectin</keyword>
<comment type="caution">
    <text evidence="2">The sequence shown here is derived from an EMBL/GenBank/DDBJ whole genome shotgun (WGS) entry which is preliminary data.</text>
</comment>
<proteinExistence type="predicted"/>
<protein>
    <submittedName>
        <fullName evidence="2">Mannose-specific lectin</fullName>
    </submittedName>
</protein>
<dbReference type="Gene3D" id="2.90.10.10">
    <property type="entry name" value="Bulb-type lectin domain"/>
    <property type="match status" value="1"/>
</dbReference>
<dbReference type="OrthoDB" id="545294at2759"/>
<gene>
    <name evidence="2" type="ORF">TSOC_002727</name>
</gene>
<keyword evidence="3" id="KW-1185">Reference proteome</keyword>
<accession>A0A2J8ADF1</accession>
<dbReference type="InterPro" id="IPR036426">
    <property type="entry name" value="Bulb-type_lectin_dom_sf"/>
</dbReference>
<feature type="domain" description="Bulb-type lectin" evidence="1">
    <location>
        <begin position="3"/>
        <end position="113"/>
    </location>
</feature>
<evidence type="ECO:0000259" key="1">
    <source>
        <dbReference type="PROSITE" id="PS50927"/>
    </source>
</evidence>
<dbReference type="Proteomes" id="UP000236333">
    <property type="component" value="Unassembled WGS sequence"/>
</dbReference>
<reference evidence="2 3" key="1">
    <citation type="journal article" date="2017" name="Mol. Biol. Evol.">
        <title>The 4-celled Tetrabaena socialis nuclear genome reveals the essential components for genetic control of cell number at the origin of multicellularity in the volvocine lineage.</title>
        <authorList>
            <person name="Featherston J."/>
            <person name="Arakaki Y."/>
            <person name="Hanschen E.R."/>
            <person name="Ferris P.J."/>
            <person name="Michod R.E."/>
            <person name="Olson B.J.S.C."/>
            <person name="Nozaki H."/>
            <person name="Durand P.M."/>
        </authorList>
    </citation>
    <scope>NUCLEOTIDE SEQUENCE [LARGE SCALE GENOMIC DNA]</scope>
    <source>
        <strain evidence="2 3">NIES-571</strain>
    </source>
</reference>
<evidence type="ECO:0000313" key="3">
    <source>
        <dbReference type="Proteomes" id="UP000236333"/>
    </source>
</evidence>
<dbReference type="SUPFAM" id="SSF51110">
    <property type="entry name" value="alpha-D-mannose-specific plant lectins"/>
    <property type="match status" value="1"/>
</dbReference>
<dbReference type="SMART" id="SM00108">
    <property type="entry name" value="B_lectin"/>
    <property type="match status" value="1"/>
</dbReference>
<organism evidence="2 3">
    <name type="scientific">Tetrabaena socialis</name>
    <dbReference type="NCBI Taxonomy" id="47790"/>
    <lineage>
        <taxon>Eukaryota</taxon>
        <taxon>Viridiplantae</taxon>
        <taxon>Chlorophyta</taxon>
        <taxon>core chlorophytes</taxon>
        <taxon>Chlorophyceae</taxon>
        <taxon>CS clade</taxon>
        <taxon>Chlamydomonadales</taxon>
        <taxon>Tetrabaenaceae</taxon>
        <taxon>Tetrabaena</taxon>
    </lineage>
</organism>
<name>A0A2J8ADF1_9CHLO</name>
<dbReference type="InterPro" id="IPR001480">
    <property type="entry name" value="Bulb-type_lectin_dom"/>
</dbReference>
<sequence>MVRSDGGRRSYLLPGDSIRSKNKSYLLTYQPDGNLVIMQGAIWVVPDVVAPRKAGRASMQDDGNFVLYDADGKEYWSTQSAHGGVGPFKLILQRDRNLVLYDRNNKVLYTSGTQLEMMDG</sequence>
<dbReference type="AlphaFoldDB" id="A0A2J8ADF1"/>
<dbReference type="EMBL" id="PGGS01000053">
    <property type="protein sequence ID" value="PNH10548.1"/>
    <property type="molecule type" value="Genomic_DNA"/>
</dbReference>
<evidence type="ECO:0000313" key="2">
    <source>
        <dbReference type="EMBL" id="PNH10548.1"/>
    </source>
</evidence>
<dbReference type="GO" id="GO:0030246">
    <property type="term" value="F:carbohydrate binding"/>
    <property type="evidence" value="ECO:0007669"/>
    <property type="project" value="UniProtKB-KW"/>
</dbReference>